<comment type="caution">
    <text evidence="2">The sequence shown here is derived from an EMBL/GenBank/DDBJ whole genome shotgun (WGS) entry which is preliminary data.</text>
</comment>
<feature type="transmembrane region" description="Helical" evidence="1">
    <location>
        <begin position="106"/>
        <end position="133"/>
    </location>
</feature>
<keyword evidence="1" id="KW-0812">Transmembrane</keyword>
<evidence type="ECO:0000313" key="3">
    <source>
        <dbReference type="Proteomes" id="UP000050360"/>
    </source>
</evidence>
<organism evidence="2 3">
    <name type="scientific">Candidatus Methanoperedens nitratireducens</name>
    <dbReference type="NCBI Taxonomy" id="1392998"/>
    <lineage>
        <taxon>Archaea</taxon>
        <taxon>Methanobacteriati</taxon>
        <taxon>Methanobacteriota</taxon>
        <taxon>Stenosarchaea group</taxon>
        <taxon>Methanomicrobia</taxon>
        <taxon>Methanosarcinales</taxon>
        <taxon>ANME-2 cluster</taxon>
        <taxon>Candidatus Methanoperedentaceae</taxon>
        <taxon>Candidatus Methanoperedens</taxon>
    </lineage>
</organism>
<protein>
    <submittedName>
        <fullName evidence="2">Uncharacterized protein</fullName>
    </submittedName>
</protein>
<keyword evidence="1" id="KW-1133">Transmembrane helix</keyword>
<keyword evidence="1" id="KW-0472">Membrane</keyword>
<proteinExistence type="predicted"/>
<dbReference type="AlphaFoldDB" id="A0A0P8AJQ1"/>
<accession>A0A0P8AJQ1</accession>
<dbReference type="EMBL" id="LKCM01000040">
    <property type="protein sequence ID" value="KPQ44944.1"/>
    <property type="molecule type" value="Genomic_DNA"/>
</dbReference>
<dbReference type="Proteomes" id="UP000050360">
    <property type="component" value="Unassembled WGS sequence"/>
</dbReference>
<evidence type="ECO:0000313" key="2">
    <source>
        <dbReference type="EMBL" id="KPQ44944.1"/>
    </source>
</evidence>
<reference evidence="2 3" key="1">
    <citation type="submission" date="2015-09" db="EMBL/GenBank/DDBJ databases">
        <title>A metagenomics-based metabolic model of nitrate-dependent anaerobic oxidation of methane by Methanoperedens-like archaea.</title>
        <authorList>
            <person name="Arshad A."/>
            <person name="Speth D.R."/>
            <person name="De Graaf R.M."/>
            <person name="Op Den Camp H.J."/>
            <person name="Jetten M.S."/>
            <person name="Welte C.U."/>
        </authorList>
    </citation>
    <scope>NUCLEOTIDE SEQUENCE [LARGE SCALE GENOMIC DNA]</scope>
</reference>
<evidence type="ECO:0000256" key="1">
    <source>
        <dbReference type="SAM" id="Phobius"/>
    </source>
</evidence>
<name>A0A0P8AJQ1_9EURY</name>
<gene>
    <name evidence="2" type="ORF">MPEBLZ_00482</name>
</gene>
<sequence>MADLTKQAEPAVQKLLKSDEKQLYEKLGMRAKAIAQDPTKGSSFEPQVTYDKAQMGLKEDVMEFGQRLFNRLELEAYKLICDSETEDTRDRNDLIKAFSTNDEATIAAALSALLVTNLGLAPAIAAVVAVILVKRFFRPVYEEFCQTWKKNLPAV</sequence>